<comment type="caution">
    <text evidence="1">The sequence shown here is derived from an EMBL/GenBank/DDBJ whole genome shotgun (WGS) entry which is preliminary data.</text>
</comment>
<dbReference type="Proteomes" id="UP001596263">
    <property type="component" value="Unassembled WGS sequence"/>
</dbReference>
<reference evidence="2" key="1">
    <citation type="journal article" date="2019" name="Int. J. Syst. Evol. Microbiol.">
        <title>The Global Catalogue of Microorganisms (GCM) 10K type strain sequencing project: providing services to taxonomists for standard genome sequencing and annotation.</title>
        <authorList>
            <consortium name="The Broad Institute Genomics Platform"/>
            <consortium name="The Broad Institute Genome Sequencing Center for Infectious Disease"/>
            <person name="Wu L."/>
            <person name="Ma J."/>
        </authorList>
    </citation>
    <scope>NUCLEOTIDE SEQUENCE [LARGE SCALE GENOMIC DNA]</scope>
    <source>
        <strain evidence="2">KCTC 42586</strain>
    </source>
</reference>
<dbReference type="RefSeq" id="WP_380857997.1">
    <property type="nucleotide sequence ID" value="NZ_JBHSKM010000019.1"/>
</dbReference>
<keyword evidence="2" id="KW-1185">Reference proteome</keyword>
<sequence length="53" mass="5872">MPEEHKVYAGCWVAAGTNAHTLVSREPLHLEPSLLWRCCGTHGFVRSGVWIPA</sequence>
<proteinExistence type="predicted"/>
<organism evidence="1 2">
    <name type="scientific">Streptomyces coerulescens</name>
    <dbReference type="NCBI Taxonomy" id="29304"/>
    <lineage>
        <taxon>Bacteria</taxon>
        <taxon>Bacillati</taxon>
        <taxon>Actinomycetota</taxon>
        <taxon>Actinomycetes</taxon>
        <taxon>Kitasatosporales</taxon>
        <taxon>Streptomycetaceae</taxon>
        <taxon>Streptomyces</taxon>
    </lineage>
</organism>
<name>A0ABW0CQ63_STRCD</name>
<accession>A0ABW0CQ63</accession>
<dbReference type="EMBL" id="JBHSKM010000019">
    <property type="protein sequence ID" value="MFC5217343.1"/>
    <property type="molecule type" value="Genomic_DNA"/>
</dbReference>
<evidence type="ECO:0000313" key="1">
    <source>
        <dbReference type="EMBL" id="MFC5217343.1"/>
    </source>
</evidence>
<protein>
    <submittedName>
        <fullName evidence="1">Uncharacterized protein</fullName>
    </submittedName>
</protein>
<gene>
    <name evidence="1" type="ORF">ACFPQ9_26235</name>
</gene>
<evidence type="ECO:0000313" key="2">
    <source>
        <dbReference type="Proteomes" id="UP001596263"/>
    </source>
</evidence>